<accession>A0A6G1KVZ5</accession>
<reference evidence="2" key="1">
    <citation type="journal article" date="2020" name="Stud. Mycol.">
        <title>101 Dothideomycetes genomes: a test case for predicting lifestyles and emergence of pathogens.</title>
        <authorList>
            <person name="Haridas S."/>
            <person name="Albert R."/>
            <person name="Binder M."/>
            <person name="Bloem J."/>
            <person name="Labutti K."/>
            <person name="Salamov A."/>
            <person name="Andreopoulos B."/>
            <person name="Baker S."/>
            <person name="Barry K."/>
            <person name="Bills G."/>
            <person name="Bluhm B."/>
            <person name="Cannon C."/>
            <person name="Castanera R."/>
            <person name="Culley D."/>
            <person name="Daum C."/>
            <person name="Ezra D."/>
            <person name="Gonzalez J."/>
            <person name="Henrissat B."/>
            <person name="Kuo A."/>
            <person name="Liang C."/>
            <person name="Lipzen A."/>
            <person name="Lutzoni F."/>
            <person name="Magnuson J."/>
            <person name="Mondo S."/>
            <person name="Nolan M."/>
            <person name="Ohm R."/>
            <person name="Pangilinan J."/>
            <person name="Park H.-J."/>
            <person name="Ramirez L."/>
            <person name="Alfaro M."/>
            <person name="Sun H."/>
            <person name="Tritt A."/>
            <person name="Yoshinaga Y."/>
            <person name="Zwiers L.-H."/>
            <person name="Turgeon B."/>
            <person name="Goodwin S."/>
            <person name="Spatafora J."/>
            <person name="Crous P."/>
            <person name="Grigoriev I."/>
        </authorList>
    </citation>
    <scope>NUCLEOTIDE SEQUENCE</scope>
    <source>
        <strain evidence="2">CBS 116005</strain>
    </source>
</reference>
<feature type="region of interest" description="Disordered" evidence="1">
    <location>
        <begin position="1"/>
        <end position="92"/>
    </location>
</feature>
<keyword evidence="3" id="KW-1185">Reference proteome</keyword>
<gene>
    <name evidence="2" type="ORF">EJ03DRAFT_32401</name>
</gene>
<dbReference type="Proteomes" id="UP000799436">
    <property type="component" value="Unassembled WGS sequence"/>
</dbReference>
<evidence type="ECO:0000256" key="1">
    <source>
        <dbReference type="SAM" id="MobiDB-lite"/>
    </source>
</evidence>
<protein>
    <submittedName>
        <fullName evidence="2">Uncharacterized protein</fullName>
    </submittedName>
</protein>
<feature type="compositionally biased region" description="Polar residues" evidence="1">
    <location>
        <begin position="42"/>
        <end position="60"/>
    </location>
</feature>
<name>A0A6G1KVZ5_9PEZI</name>
<evidence type="ECO:0000313" key="3">
    <source>
        <dbReference type="Proteomes" id="UP000799436"/>
    </source>
</evidence>
<sequence>MHCIASRPSLLSFANTSELTSPPRANASKSASTPTKPIATHTVPTSVFQTSRSSETQYITKHSRHGRASGATARDPGIRPALQSHPRRRTSS</sequence>
<proteinExistence type="predicted"/>
<dbReference type="AlphaFoldDB" id="A0A6G1KVZ5"/>
<dbReference type="EMBL" id="ML995928">
    <property type="protein sequence ID" value="KAF2764338.1"/>
    <property type="molecule type" value="Genomic_DNA"/>
</dbReference>
<evidence type="ECO:0000313" key="2">
    <source>
        <dbReference type="EMBL" id="KAF2764338.1"/>
    </source>
</evidence>
<organism evidence="2 3">
    <name type="scientific">Teratosphaeria nubilosa</name>
    <dbReference type="NCBI Taxonomy" id="161662"/>
    <lineage>
        <taxon>Eukaryota</taxon>
        <taxon>Fungi</taxon>
        <taxon>Dikarya</taxon>
        <taxon>Ascomycota</taxon>
        <taxon>Pezizomycotina</taxon>
        <taxon>Dothideomycetes</taxon>
        <taxon>Dothideomycetidae</taxon>
        <taxon>Mycosphaerellales</taxon>
        <taxon>Teratosphaeriaceae</taxon>
        <taxon>Teratosphaeria</taxon>
    </lineage>
</organism>